<keyword evidence="2" id="KW-0472">Membrane</keyword>
<keyword evidence="4" id="KW-1185">Reference proteome</keyword>
<evidence type="ECO:0000256" key="1">
    <source>
        <dbReference type="SAM" id="MobiDB-lite"/>
    </source>
</evidence>
<keyword evidence="2" id="KW-1133">Transmembrane helix</keyword>
<dbReference type="EMBL" id="JABSTU010000001">
    <property type="protein sequence ID" value="KAH8041119.1"/>
    <property type="molecule type" value="Genomic_DNA"/>
</dbReference>
<evidence type="ECO:0000313" key="4">
    <source>
        <dbReference type="Proteomes" id="UP000821866"/>
    </source>
</evidence>
<feature type="transmembrane region" description="Helical" evidence="2">
    <location>
        <begin position="137"/>
        <end position="156"/>
    </location>
</feature>
<evidence type="ECO:0000256" key="2">
    <source>
        <dbReference type="SAM" id="Phobius"/>
    </source>
</evidence>
<proteinExistence type="predicted"/>
<dbReference type="Proteomes" id="UP000821866">
    <property type="component" value="Chromosome 1"/>
</dbReference>
<sequence>MHHSTQTGTFSSRQEDGIRGSEYGGYVDYEFDETKEVDSTSQPSSLTELGCSSRLESTTSRKEPSTISALVSKPGSKDGAPVRSKRPPWNVASKTEGATAERYYFADTGFDCSEHSETPRGLKAGGDHPEFSFRFRYALLLISCALIIAAVAVLMVRRTAASYYEAVADAPEDALAPMTAQSQEHSLRDQVMPTQVLGVRESFTADDLSASVEDEPSVSPGSLPTSTTGGVKAQKLRDVRSHAEGSRLMDPVEQEDVTPEIVSSWKPTAWKWK</sequence>
<name>A0A9J6F3P6_RHIMP</name>
<feature type="compositionally biased region" description="Polar residues" evidence="1">
    <location>
        <begin position="1"/>
        <end position="12"/>
    </location>
</feature>
<feature type="compositionally biased region" description="Polar residues" evidence="1">
    <location>
        <begin position="219"/>
        <end position="229"/>
    </location>
</feature>
<accession>A0A9J6F3P6</accession>
<comment type="caution">
    <text evidence="3">The sequence shown here is derived from an EMBL/GenBank/DDBJ whole genome shotgun (WGS) entry which is preliminary data.</text>
</comment>
<reference evidence="3" key="2">
    <citation type="submission" date="2021-09" db="EMBL/GenBank/DDBJ databases">
        <authorList>
            <person name="Jia N."/>
            <person name="Wang J."/>
            <person name="Shi W."/>
            <person name="Du L."/>
            <person name="Sun Y."/>
            <person name="Zhan W."/>
            <person name="Jiang J."/>
            <person name="Wang Q."/>
            <person name="Zhang B."/>
            <person name="Ji P."/>
            <person name="Sakyi L.B."/>
            <person name="Cui X."/>
            <person name="Yuan T."/>
            <person name="Jiang B."/>
            <person name="Yang W."/>
            <person name="Lam T.T.-Y."/>
            <person name="Chang Q."/>
            <person name="Ding S."/>
            <person name="Wang X."/>
            <person name="Zhu J."/>
            <person name="Ruan X."/>
            <person name="Zhao L."/>
            <person name="Wei J."/>
            <person name="Que T."/>
            <person name="Du C."/>
            <person name="Cheng J."/>
            <person name="Dai P."/>
            <person name="Han X."/>
            <person name="Huang E."/>
            <person name="Gao Y."/>
            <person name="Liu J."/>
            <person name="Shao H."/>
            <person name="Ye R."/>
            <person name="Li L."/>
            <person name="Wei W."/>
            <person name="Wang X."/>
            <person name="Wang C."/>
            <person name="Huo Q."/>
            <person name="Li W."/>
            <person name="Guo W."/>
            <person name="Chen H."/>
            <person name="Chen S."/>
            <person name="Zhou L."/>
            <person name="Zhou L."/>
            <person name="Ni X."/>
            <person name="Tian J."/>
            <person name="Zhou Y."/>
            <person name="Sheng Y."/>
            <person name="Liu T."/>
            <person name="Pan Y."/>
            <person name="Xia L."/>
            <person name="Li J."/>
            <person name="Zhao F."/>
            <person name="Cao W."/>
        </authorList>
    </citation>
    <scope>NUCLEOTIDE SEQUENCE</scope>
    <source>
        <strain evidence="3">Rmic-2018</strain>
        <tissue evidence="3">Larvae</tissue>
    </source>
</reference>
<dbReference type="AlphaFoldDB" id="A0A9J6F3P6"/>
<feature type="region of interest" description="Disordered" evidence="1">
    <location>
        <begin position="1"/>
        <end position="93"/>
    </location>
</feature>
<evidence type="ECO:0000313" key="3">
    <source>
        <dbReference type="EMBL" id="KAH8041119.1"/>
    </source>
</evidence>
<feature type="compositionally biased region" description="Basic and acidic residues" evidence="1">
    <location>
        <begin position="235"/>
        <end position="247"/>
    </location>
</feature>
<reference evidence="3" key="1">
    <citation type="journal article" date="2020" name="Cell">
        <title>Large-Scale Comparative Analyses of Tick Genomes Elucidate Their Genetic Diversity and Vector Capacities.</title>
        <authorList>
            <consortium name="Tick Genome and Microbiome Consortium (TIGMIC)"/>
            <person name="Jia N."/>
            <person name="Wang J."/>
            <person name="Shi W."/>
            <person name="Du L."/>
            <person name="Sun Y."/>
            <person name="Zhan W."/>
            <person name="Jiang J.F."/>
            <person name="Wang Q."/>
            <person name="Zhang B."/>
            <person name="Ji P."/>
            <person name="Bell-Sakyi L."/>
            <person name="Cui X.M."/>
            <person name="Yuan T.T."/>
            <person name="Jiang B.G."/>
            <person name="Yang W.F."/>
            <person name="Lam T.T."/>
            <person name="Chang Q.C."/>
            <person name="Ding S.J."/>
            <person name="Wang X.J."/>
            <person name="Zhu J.G."/>
            <person name="Ruan X.D."/>
            <person name="Zhao L."/>
            <person name="Wei J.T."/>
            <person name="Ye R.Z."/>
            <person name="Que T.C."/>
            <person name="Du C.H."/>
            <person name="Zhou Y.H."/>
            <person name="Cheng J.X."/>
            <person name="Dai P.F."/>
            <person name="Guo W.B."/>
            <person name="Han X.H."/>
            <person name="Huang E.J."/>
            <person name="Li L.F."/>
            <person name="Wei W."/>
            <person name="Gao Y.C."/>
            <person name="Liu J.Z."/>
            <person name="Shao H.Z."/>
            <person name="Wang X."/>
            <person name="Wang C.C."/>
            <person name="Yang T.C."/>
            <person name="Huo Q.B."/>
            <person name="Li W."/>
            <person name="Chen H.Y."/>
            <person name="Chen S.E."/>
            <person name="Zhou L.G."/>
            <person name="Ni X.B."/>
            <person name="Tian J.H."/>
            <person name="Sheng Y."/>
            <person name="Liu T."/>
            <person name="Pan Y.S."/>
            <person name="Xia L.Y."/>
            <person name="Li J."/>
            <person name="Zhao F."/>
            <person name="Cao W.C."/>
        </authorList>
    </citation>
    <scope>NUCLEOTIDE SEQUENCE</scope>
    <source>
        <strain evidence="3">Rmic-2018</strain>
    </source>
</reference>
<feature type="region of interest" description="Disordered" evidence="1">
    <location>
        <begin position="208"/>
        <end position="261"/>
    </location>
</feature>
<keyword evidence="2" id="KW-0812">Transmembrane</keyword>
<gene>
    <name evidence="3" type="ORF">HPB51_013779</name>
</gene>
<protein>
    <submittedName>
        <fullName evidence="3">Uncharacterized protein</fullName>
    </submittedName>
</protein>
<organism evidence="3 4">
    <name type="scientific">Rhipicephalus microplus</name>
    <name type="common">Cattle tick</name>
    <name type="synonym">Boophilus microplus</name>
    <dbReference type="NCBI Taxonomy" id="6941"/>
    <lineage>
        <taxon>Eukaryota</taxon>
        <taxon>Metazoa</taxon>
        <taxon>Ecdysozoa</taxon>
        <taxon>Arthropoda</taxon>
        <taxon>Chelicerata</taxon>
        <taxon>Arachnida</taxon>
        <taxon>Acari</taxon>
        <taxon>Parasitiformes</taxon>
        <taxon>Ixodida</taxon>
        <taxon>Ixodoidea</taxon>
        <taxon>Ixodidae</taxon>
        <taxon>Rhipicephalinae</taxon>
        <taxon>Rhipicephalus</taxon>
        <taxon>Boophilus</taxon>
    </lineage>
</organism>